<dbReference type="PIRSF" id="PIRSF002397">
    <property type="entry name" value="BRCA2"/>
    <property type="match status" value="1"/>
</dbReference>
<dbReference type="Pfam" id="PF09103">
    <property type="entry name" value="BRCA-2_OB1"/>
    <property type="match status" value="1"/>
</dbReference>
<dbReference type="SUPFAM" id="SSF50249">
    <property type="entry name" value="Nucleic acid-binding proteins"/>
    <property type="match status" value="3"/>
</dbReference>
<dbReference type="Pfam" id="PF00634">
    <property type="entry name" value="BRCA2"/>
    <property type="match status" value="5"/>
</dbReference>
<organism evidence="8 9">
    <name type="scientific">Leptobrachium leishanense</name>
    <name type="common">Leishan spiny toad</name>
    <dbReference type="NCBI Taxonomy" id="445787"/>
    <lineage>
        <taxon>Eukaryota</taxon>
        <taxon>Metazoa</taxon>
        <taxon>Chordata</taxon>
        <taxon>Craniata</taxon>
        <taxon>Vertebrata</taxon>
        <taxon>Euteleostomi</taxon>
        <taxon>Amphibia</taxon>
        <taxon>Batrachia</taxon>
        <taxon>Anura</taxon>
        <taxon>Pelobatoidea</taxon>
        <taxon>Megophryidae</taxon>
        <taxon>Leptobrachium</taxon>
    </lineage>
</organism>
<dbReference type="GeneTree" id="ENSGT00390000003602"/>
<dbReference type="CDD" id="cd04493">
    <property type="entry name" value="BRCA2DBD_OB1"/>
    <property type="match status" value="1"/>
</dbReference>
<dbReference type="Pfam" id="PF09169">
    <property type="entry name" value="BRCA-2_helical"/>
    <property type="match status" value="1"/>
</dbReference>
<dbReference type="InterPro" id="IPR055077">
    <property type="entry name" value="BRCA2_TR2"/>
</dbReference>
<dbReference type="SUPFAM" id="SSF81872">
    <property type="entry name" value="BRCA2 helical domain"/>
    <property type="match status" value="1"/>
</dbReference>
<keyword evidence="5" id="KW-0234">DNA repair</keyword>
<dbReference type="Gene3D" id="2.40.50.140">
    <property type="entry name" value="Nucleic acid-binding proteins"/>
    <property type="match status" value="3"/>
</dbReference>
<dbReference type="PANTHER" id="PTHR11289:SF0">
    <property type="entry name" value="BREAST CANCER TYPE 2 SUSCEPTIBILITY PROTEIN"/>
    <property type="match status" value="1"/>
</dbReference>
<dbReference type="SMART" id="SM01341">
    <property type="entry name" value="Tower"/>
    <property type="match status" value="1"/>
</dbReference>
<evidence type="ECO:0000256" key="3">
    <source>
        <dbReference type="ARBA" id="ARBA00023125"/>
    </source>
</evidence>
<dbReference type="InterPro" id="IPR036315">
    <property type="entry name" value="BRCA2_hlx_sf"/>
</dbReference>
<dbReference type="InterPro" id="IPR002093">
    <property type="entry name" value="BRCA2_repeat"/>
</dbReference>
<evidence type="ECO:0000256" key="1">
    <source>
        <dbReference type="ARBA" id="ARBA00022737"/>
    </source>
</evidence>
<keyword evidence="3" id="KW-0238">DNA-binding</keyword>
<dbReference type="InterPro" id="IPR015252">
    <property type="entry name" value="BRCA2_hlx"/>
</dbReference>
<dbReference type="Pfam" id="PF09121">
    <property type="entry name" value="Tower"/>
    <property type="match status" value="1"/>
</dbReference>
<evidence type="ECO:0000256" key="2">
    <source>
        <dbReference type="ARBA" id="ARBA00022763"/>
    </source>
</evidence>
<keyword evidence="9" id="KW-1185">Reference proteome</keyword>
<dbReference type="Pfam" id="PF09104">
    <property type="entry name" value="BRCA-2_OB3"/>
    <property type="match status" value="1"/>
</dbReference>
<dbReference type="GO" id="GO:0003677">
    <property type="term" value="F:DNA binding"/>
    <property type="evidence" value="ECO:0007669"/>
    <property type="project" value="UniProtKB-KW"/>
</dbReference>
<keyword evidence="1" id="KW-0677">Repeat</keyword>
<dbReference type="InterPro" id="IPR015188">
    <property type="entry name" value="BRCA2_OB_3"/>
</dbReference>
<keyword evidence="4" id="KW-0233">DNA recombination</keyword>
<dbReference type="Proteomes" id="UP000694569">
    <property type="component" value="Unplaced"/>
</dbReference>
<evidence type="ECO:0000256" key="5">
    <source>
        <dbReference type="ARBA" id="ARBA00023204"/>
    </source>
</evidence>
<dbReference type="FunFam" id="2.40.50.140:FF:000205">
    <property type="entry name" value="Breast cancer susceptibility protein 2"/>
    <property type="match status" value="1"/>
</dbReference>
<protein>
    <recommendedName>
        <fullName evidence="7">Tower domain-containing protein</fullName>
    </recommendedName>
</protein>
<feature type="compositionally biased region" description="Basic and acidic residues" evidence="6">
    <location>
        <begin position="2327"/>
        <end position="2340"/>
    </location>
</feature>
<feature type="region of interest" description="Disordered" evidence="6">
    <location>
        <begin position="2317"/>
        <end position="2340"/>
    </location>
</feature>
<dbReference type="GO" id="GO:0005634">
    <property type="term" value="C:nucleus"/>
    <property type="evidence" value="ECO:0007669"/>
    <property type="project" value="TreeGrafter"/>
</dbReference>
<reference evidence="8" key="1">
    <citation type="submission" date="2025-08" db="UniProtKB">
        <authorList>
            <consortium name="Ensembl"/>
        </authorList>
    </citation>
    <scope>IDENTIFICATION</scope>
</reference>
<proteinExistence type="predicted"/>
<feature type="domain" description="Tower" evidence="7">
    <location>
        <begin position="1899"/>
        <end position="1940"/>
    </location>
</feature>
<feature type="compositionally biased region" description="Basic and acidic residues" evidence="6">
    <location>
        <begin position="2366"/>
        <end position="2380"/>
    </location>
</feature>
<sequence>MFIFQSNLLKPWLDTLKQVLVSSAPWMIVLCVVVDLGPISLSWFDELTAEAAPYVPSTCDVDEGAADYLDENDTKTPVRKAYTVSQLDSTPIMFKEDVLSSPLFRSPTKESWRCMSQAGRGGPFFSSLLSYRNTSSSLPMRVFNLCYGTISYFFSLLYPSDGCVSQDNKCEFEQQQVVGLCKDGGWDLRNDPEQLPENLQNLPSTKEIGRSCALESPCLMETIRTDFETTEKISSNLKKVLATALATAGLLAKKPLMHETLGRQHRNQNPEPMKDVTKKEEMHHNLSVTTGQDRNPQSMDLSGVMCNMSPNRERKSELLLSASLSSREKSGLPIKGIDVLIQRNEAVPDTVVTAMENSATKCELENGSKKIDVVDLYLKRSHAGNFLNAVRVQSNESQTRTSECDETKQVSGVLLHQHPSHATFEHPATIKEEQIGKQASAAFNKIPGLSQDSDLLGRCFEGFKTASNRKIQISEKNLMKGESLFKDIDSHCLVTDAMPDTKAQSGTLEIRQSGLPGKMVRKSLFSNLFSLTEGMSKSTKDLSAKLSFPCHDSLTESQKAEITELSSILESAGSQCEFTQFRNGKPAAKNLESLWSLNDSLGESVNLNSSDVWRDVDFNDSFAAGEENCDAETGLRNGPQIDPHDKNVPHDSKNYLEPSEGSSLMKSKAGGFGGFSLASGKSITIESKTLMKAAQIFDDLEEITDWIHTTKADGKGAELPVKSVSKVLPNGTIPNDVPGRNGATEMDARVLDAAINVVGNAAQSDTSEVNCLMSTESTACISNDKNTTCSDRTKSDKESVQPATDFGNGCFQTASGRNITILQSSLENVKHIFREDDHLDTFEVQCSKDKVVQKVQAGGKLLSSARWDGSAKCLPVESGITKDVVMGFHTAGGKKVTVAEDSLAKARNLFEKDQLDEDNKSRMQIVCQEEQNDNEVVNCGALGKEAMVYNKNANLSEVLDHVDILGSSPRDALIHSTDGFTNCSSLEFGNNDNNRQGPPVFTFGFTTGKGKCINIDKAAVLKARNLFSDISGMADVPEDDHHHTCLLNEPHKEESKENLSGNDCGDKHESHELMSNKEEVPMRTKDLILQKTNYLERTEGVNVLASHMAPLCAFSTASGKAVAVSNESYQKAKLIFSQSADELMPGSEYDLPPKVANASNQEAETAKSTHLDVISRNGAHQPLSPLSESRPAVYESKKGSERADVCSYSEAREKAAPSCLDQKLQSKDFKKVSSKDAAATLTMSFSTASGKSVQLSEESLRKAREMFNEVDPNEADLQREDKNFAVVCSKRISKAVSNLSTQTELATKEAQEILKAKCSLSLKTNTNSFGFNTASGKKVSISDGALEKVKGIFEQFDDLGSLEETPVYFPNAAPAKENISAVMVRKIEQTEAFDNNLNHCQRKTPGLIKGSHTNGKSPAEVPRSHLTPSCSITSSAHCSIVPPNSKLDMCFSASHTPQNDYEVEAAESARAFMDDEDLVDTEPNTGVLFPQTNKAVVVTREPPIKRQLLPEFDRATENGSKPNLQPLNSSPTGMCSLALCVPDFSDLVSHICCARDMQEMRLRKKQRQKVKPQPGSLYLAKTASSARIPLRSAVQGKTPGTYAKEQLYVLGVVKSSLGINSENSESFQFSCLDYFTKDCLLSENGVQIADGGWLVPAGNLRAGKEEFYRALCDTSGVDPKLISPEWVYNHYRWIIWKLAALEVRFPEFFACKCLTPESVLLQLKYRYDVEIDKAQRPAIRKFMERDDSPSKTLVLCIARVLSQDTNLSNSCSNKNEPGESKQRSAIIEVTDGWYGIKAFLDPALTTLLRQGKLFTGQKIITHGAELVGSDDACAPLEAPESLMLKLSANSTRPAAWFAKLGYFQDPRPFCLPLSSLYSEGGVVGCVDVLIQRIYPIQYMEKMVSGLYVFRNERAEEKEAEKHSAKQQKSLEILFAKIQAEFEQQEAYSTRRRGVRHSLNRKQICTLQDGAEIYDAIQAESDPGYLESCLSNEQLRALNQYRQTQNDKKQAQIQTEFRKAIESSEQAATGCAKREVTPVWKICIVDYKDQESEKAYTLNIWRPLPDVLSLLKEGNRFKIYNLAASQSKGKSDTADVQLTATKKTQFQQLQVSYMLVQTYIARNATSLDRFLDPTFTAPYGEVDVVGLVISTYKKSGAAPVVYLSDEAHNVLAVKFWTDLGQLALEELTKPCTLIAASNLRWRSECMSGVPTVHAVDLSTISSNPKEPHLQKTIRTLRVPVASGPVMNSHVNCCVSVLLVFYRYPSLSACRSETDPKVCKQLQGLDYLSRVPSPPPITPVRSFVSPYLQRAFCPPRSSSTHKACTQVKGHKDENTPRRDLKNAHREGGFVADEELALINTQALMLGLEQEKSDPQQEPDKTRQPQRSFRPSWNKGGGTRPS</sequence>
<evidence type="ECO:0000313" key="9">
    <source>
        <dbReference type="Proteomes" id="UP000694569"/>
    </source>
</evidence>
<name>A0A8C5QXM9_9ANUR</name>
<dbReference type="CDD" id="cd04494">
    <property type="entry name" value="BRCA2DBD_OB2"/>
    <property type="match status" value="1"/>
</dbReference>
<dbReference type="OrthoDB" id="10257471at2759"/>
<dbReference type="PROSITE" id="PS50138">
    <property type="entry name" value="BRCA2_REPEAT"/>
    <property type="match status" value="8"/>
</dbReference>
<dbReference type="InterPro" id="IPR015205">
    <property type="entry name" value="Tower_dom"/>
</dbReference>
<dbReference type="Pfam" id="PF21318">
    <property type="entry name" value="BRCA2DBD_OB2"/>
    <property type="match status" value="1"/>
</dbReference>
<dbReference type="InterPro" id="IPR015187">
    <property type="entry name" value="BRCA2_OB_1"/>
</dbReference>
<accession>A0A8C5QXM9</accession>
<dbReference type="Ensembl" id="ENSLLET00000045930.1">
    <property type="protein sequence ID" value="ENSLLEP00000044157.1"/>
    <property type="gene ID" value="ENSLLEG00000025066.1"/>
</dbReference>
<feature type="region of interest" description="Disordered" evidence="6">
    <location>
        <begin position="2363"/>
        <end position="2399"/>
    </location>
</feature>
<dbReference type="SUPFAM" id="SSF81878">
    <property type="entry name" value="BRCA2 tower domain"/>
    <property type="match status" value="1"/>
</dbReference>
<dbReference type="InterPro" id="IPR015525">
    <property type="entry name" value="BRCA2"/>
</dbReference>
<dbReference type="Pfam" id="PF22687">
    <property type="entry name" value="BRCA2_TR2"/>
    <property type="match status" value="1"/>
</dbReference>
<dbReference type="PANTHER" id="PTHR11289">
    <property type="entry name" value="BREAST CANCER TYPE 2 SUSCEPTIBILITY PROTEIN BRCA2"/>
    <property type="match status" value="1"/>
</dbReference>
<keyword evidence="2" id="KW-0227">DNA damage</keyword>
<dbReference type="Gene3D" id="6.10.70.10">
    <property type="match status" value="1"/>
</dbReference>
<evidence type="ECO:0000256" key="4">
    <source>
        <dbReference type="ARBA" id="ARBA00023172"/>
    </source>
</evidence>
<dbReference type="GO" id="GO:0000724">
    <property type="term" value="P:double-strand break repair via homologous recombination"/>
    <property type="evidence" value="ECO:0007669"/>
    <property type="project" value="InterPro"/>
</dbReference>
<evidence type="ECO:0000313" key="8">
    <source>
        <dbReference type="Ensembl" id="ENSLLEP00000044157.1"/>
    </source>
</evidence>
<dbReference type="InterPro" id="IPR048262">
    <property type="entry name" value="BRCA2_OB_2_dom"/>
</dbReference>
<dbReference type="GO" id="GO:0006355">
    <property type="term" value="P:regulation of DNA-templated transcription"/>
    <property type="evidence" value="ECO:0007669"/>
    <property type="project" value="TreeGrafter"/>
</dbReference>
<evidence type="ECO:0000256" key="6">
    <source>
        <dbReference type="SAM" id="MobiDB-lite"/>
    </source>
</evidence>
<reference evidence="8" key="2">
    <citation type="submission" date="2025-09" db="UniProtKB">
        <authorList>
            <consortium name="Ensembl"/>
        </authorList>
    </citation>
    <scope>IDENTIFICATION</scope>
</reference>
<feature type="region of interest" description="Disordered" evidence="6">
    <location>
        <begin position="630"/>
        <end position="650"/>
    </location>
</feature>
<dbReference type="InterPro" id="IPR012340">
    <property type="entry name" value="NA-bd_OB-fold"/>
</dbReference>
<evidence type="ECO:0000259" key="7">
    <source>
        <dbReference type="SMART" id="SM01341"/>
    </source>
</evidence>